<comment type="caution">
    <text evidence="8">The sequence shown here is derived from an EMBL/GenBank/DDBJ whole genome shotgun (WGS) entry which is preliminary data.</text>
</comment>
<gene>
    <name evidence="8" type="ORF">JOF45_000035</name>
</gene>
<feature type="transmembrane region" description="Helical" evidence="6">
    <location>
        <begin position="430"/>
        <end position="447"/>
    </location>
</feature>
<keyword evidence="4 6" id="KW-0472">Membrane</keyword>
<feature type="transmembrane region" description="Helical" evidence="6">
    <location>
        <begin position="61"/>
        <end position="79"/>
    </location>
</feature>
<feature type="transmembrane region" description="Helical" evidence="6">
    <location>
        <begin position="293"/>
        <end position="316"/>
    </location>
</feature>
<comment type="subcellular location">
    <subcellularLocation>
        <location evidence="1">Cell membrane</location>
        <topology evidence="1">Multi-pass membrane protein</topology>
    </subcellularLocation>
</comment>
<reference evidence="8 9" key="1">
    <citation type="submission" date="2021-03" db="EMBL/GenBank/DDBJ databases">
        <title>Sequencing the genomes of 1000 actinobacteria strains.</title>
        <authorList>
            <person name="Klenk H.-P."/>
        </authorList>
    </citation>
    <scope>NUCLEOTIDE SEQUENCE [LARGE SCALE GENOMIC DNA]</scope>
    <source>
        <strain evidence="8 9">DSM 12544</strain>
    </source>
</reference>
<keyword evidence="9" id="KW-1185">Reference proteome</keyword>
<dbReference type="EMBL" id="JAGINX010000001">
    <property type="protein sequence ID" value="MBP2317016.1"/>
    <property type="molecule type" value="Genomic_DNA"/>
</dbReference>
<feature type="domain" description="Major facilitator superfamily (MFS) profile" evidence="7">
    <location>
        <begin position="1"/>
        <end position="452"/>
    </location>
</feature>
<evidence type="ECO:0000313" key="9">
    <source>
        <dbReference type="Proteomes" id="UP001519331"/>
    </source>
</evidence>
<dbReference type="PROSITE" id="PS50850">
    <property type="entry name" value="MFS"/>
    <property type="match status" value="1"/>
</dbReference>
<dbReference type="InterPro" id="IPR011701">
    <property type="entry name" value="MFS"/>
</dbReference>
<proteinExistence type="predicted"/>
<dbReference type="PANTHER" id="PTHR11360:SF317">
    <property type="entry name" value="MAJOR FACILITATOR SUPERFAMILY (MFS) PROFILE DOMAIN-CONTAINING PROTEIN-RELATED"/>
    <property type="match status" value="1"/>
</dbReference>
<feature type="transmembrane region" description="Helical" evidence="6">
    <location>
        <begin position="194"/>
        <end position="216"/>
    </location>
</feature>
<keyword evidence="3 6" id="KW-1133">Transmembrane helix</keyword>
<feature type="transmembrane region" description="Helical" evidence="6">
    <location>
        <begin position="352"/>
        <end position="376"/>
    </location>
</feature>
<feature type="transmembrane region" description="Helical" evidence="6">
    <location>
        <begin position="91"/>
        <end position="111"/>
    </location>
</feature>
<feature type="transmembrane region" description="Helical" evidence="6">
    <location>
        <begin position="21"/>
        <end position="41"/>
    </location>
</feature>
<feature type="transmembrane region" description="Helical" evidence="6">
    <location>
        <begin position="154"/>
        <end position="174"/>
    </location>
</feature>
<sequence>MSAAAPARSAPMQKITAGPSFNRWLIPPAALAIHMCIGQVYGASVYRDAIQLHFGASHTAIGIIFSLAIVMLGLSAALFGSWVDRNGPRRAVLASTACWVSGFVIGSVGIFTEQLWLLYLGYGVVGGIGLGIGYIAPVSTLMKWFPDRPGMGTGMAIMGFGVGAMIATPLSSFFMNLYNGGAPADGEVHSGSSVGLLFLTLAALYLCMMLFSAWIVRVPAPDWTPEGFDPSQRKQKKNVSQNNVRVNTAMKTPQFWLLWVMLFVNVTAGIGILEQANAFVRDFFRDGDGNSAVALAAAAGFVAFLSLTNTLGRFVWASTSDKIGRKPIYTIYLGLGALLYFSLATWGNSSMALFIVLAGIILSFYGGGFSTAPAYLRDLFGTFQVGAIHGRLLTAWAAAGVAGPLIVNAFLDAAGGEPGTLTAGDYRPALYTMVALLVVGFIANLLVRPVASKHHVENEPEGAAQQSDAEDSEKASARTSVEPAGKPAVPVPVAWIVVGIPILYGLTYTFINGIELFLN</sequence>
<dbReference type="PANTHER" id="PTHR11360">
    <property type="entry name" value="MONOCARBOXYLATE TRANSPORTER"/>
    <property type="match status" value="1"/>
</dbReference>
<feature type="transmembrane region" description="Helical" evidence="6">
    <location>
        <begin position="328"/>
        <end position="346"/>
    </location>
</feature>
<dbReference type="Pfam" id="PF07690">
    <property type="entry name" value="MFS_1"/>
    <property type="match status" value="1"/>
</dbReference>
<name>A0ABS4SXT6_9MICC</name>
<dbReference type="InterPro" id="IPR020846">
    <property type="entry name" value="MFS_dom"/>
</dbReference>
<dbReference type="SUPFAM" id="SSF103473">
    <property type="entry name" value="MFS general substrate transporter"/>
    <property type="match status" value="1"/>
</dbReference>
<feature type="region of interest" description="Disordered" evidence="5">
    <location>
        <begin position="456"/>
        <end position="485"/>
    </location>
</feature>
<evidence type="ECO:0000256" key="6">
    <source>
        <dbReference type="SAM" id="Phobius"/>
    </source>
</evidence>
<protein>
    <submittedName>
        <fullName evidence="8">MFS family permease</fullName>
    </submittedName>
</protein>
<dbReference type="CDD" id="cd17353">
    <property type="entry name" value="MFS_OFA_like"/>
    <property type="match status" value="1"/>
</dbReference>
<keyword evidence="2 6" id="KW-0812">Transmembrane</keyword>
<evidence type="ECO:0000256" key="2">
    <source>
        <dbReference type="ARBA" id="ARBA00022692"/>
    </source>
</evidence>
<feature type="transmembrane region" description="Helical" evidence="6">
    <location>
        <begin position="117"/>
        <end position="142"/>
    </location>
</feature>
<feature type="transmembrane region" description="Helical" evidence="6">
    <location>
        <begin position="488"/>
        <end position="511"/>
    </location>
</feature>
<feature type="transmembrane region" description="Helical" evidence="6">
    <location>
        <begin position="255"/>
        <end position="273"/>
    </location>
</feature>
<evidence type="ECO:0000313" key="8">
    <source>
        <dbReference type="EMBL" id="MBP2317016.1"/>
    </source>
</evidence>
<dbReference type="InterPro" id="IPR036259">
    <property type="entry name" value="MFS_trans_sf"/>
</dbReference>
<evidence type="ECO:0000256" key="4">
    <source>
        <dbReference type="ARBA" id="ARBA00023136"/>
    </source>
</evidence>
<evidence type="ECO:0000256" key="3">
    <source>
        <dbReference type="ARBA" id="ARBA00022989"/>
    </source>
</evidence>
<evidence type="ECO:0000256" key="5">
    <source>
        <dbReference type="SAM" id="MobiDB-lite"/>
    </source>
</evidence>
<dbReference type="Proteomes" id="UP001519331">
    <property type="component" value="Unassembled WGS sequence"/>
</dbReference>
<feature type="transmembrane region" description="Helical" evidence="6">
    <location>
        <begin position="388"/>
        <end position="410"/>
    </location>
</feature>
<dbReference type="InterPro" id="IPR050327">
    <property type="entry name" value="Proton-linked_MCT"/>
</dbReference>
<dbReference type="Gene3D" id="1.20.1250.20">
    <property type="entry name" value="MFS general substrate transporter like domains"/>
    <property type="match status" value="2"/>
</dbReference>
<dbReference type="RefSeq" id="WP_245324088.1">
    <property type="nucleotide sequence ID" value="NZ_JAGINX010000001.1"/>
</dbReference>
<organism evidence="8 9">
    <name type="scientific">Nesterenkonia lacusekhoensis</name>
    <dbReference type="NCBI Taxonomy" id="150832"/>
    <lineage>
        <taxon>Bacteria</taxon>
        <taxon>Bacillati</taxon>
        <taxon>Actinomycetota</taxon>
        <taxon>Actinomycetes</taxon>
        <taxon>Micrococcales</taxon>
        <taxon>Micrococcaceae</taxon>
        <taxon>Nesterenkonia</taxon>
    </lineage>
</organism>
<evidence type="ECO:0000259" key="7">
    <source>
        <dbReference type="PROSITE" id="PS50850"/>
    </source>
</evidence>
<evidence type="ECO:0000256" key="1">
    <source>
        <dbReference type="ARBA" id="ARBA00004651"/>
    </source>
</evidence>
<accession>A0ABS4SXT6</accession>